<gene>
    <name evidence="2" type="ORF">HLH15_14595</name>
</gene>
<dbReference type="NCBIfam" id="NF041437">
    <property type="entry name" value="TfpZ"/>
    <property type="match status" value="1"/>
</dbReference>
<feature type="transmembrane region" description="Helical" evidence="1">
    <location>
        <begin position="42"/>
        <end position="63"/>
    </location>
</feature>
<keyword evidence="1" id="KW-0812">Transmembrane</keyword>
<reference evidence="2 3" key="1">
    <citation type="submission" date="2020-04" db="EMBL/GenBank/DDBJ databases">
        <title>Acinetobacter Taxon 24.</title>
        <authorList>
            <person name="Nemec A."/>
            <person name="Radolfova-Krizova L."/>
            <person name="Higgins P.G."/>
            <person name="Spanelova P."/>
        </authorList>
    </citation>
    <scope>NUCLEOTIDE SEQUENCE [LARGE SCALE GENOMIC DNA]</scope>
    <source>
        <strain evidence="2 3">ANC 5084</strain>
    </source>
</reference>
<dbReference type="RefSeq" id="WP_171537129.1">
    <property type="nucleotide sequence ID" value="NZ_JABERJ010000043.1"/>
</dbReference>
<keyword evidence="1" id="KW-1133">Transmembrane helix</keyword>
<feature type="transmembrane region" description="Helical" evidence="1">
    <location>
        <begin position="7"/>
        <end position="30"/>
    </location>
</feature>
<comment type="caution">
    <text evidence="2">The sequence shown here is derived from an EMBL/GenBank/DDBJ whole genome shotgun (WGS) entry which is preliminary data.</text>
</comment>
<keyword evidence="1" id="KW-0472">Membrane</keyword>
<evidence type="ECO:0000313" key="2">
    <source>
        <dbReference type="EMBL" id="NNH27661.1"/>
    </source>
</evidence>
<organism evidence="2 3">
    <name type="scientific">Acinetobacter terrestris</name>
    <dbReference type="NCBI Taxonomy" id="2529843"/>
    <lineage>
        <taxon>Bacteria</taxon>
        <taxon>Pseudomonadati</taxon>
        <taxon>Pseudomonadota</taxon>
        <taxon>Gammaproteobacteria</taxon>
        <taxon>Moraxellales</taxon>
        <taxon>Moraxellaceae</taxon>
        <taxon>Acinetobacter</taxon>
        <taxon>Acinetobacter Taxon 24</taxon>
    </lineage>
</organism>
<sequence length="244" mass="28158">MRDRLKAFLLHLLFSLCVAFVTIFIIYFVWYPMPLAKATGVTNIFLLLLFIDVSIGPVITFIVYKKNKKTLKFDLVVIVILQFCALVYGVWTVYQGKPAWLVFNADRADIVRINEIDLRKIDKAKNEYKSPSLFFPQWVAAKQSGDINERNKITFEAVFSGVDIAQRPELYTSLDSSKKEIRSKLLALSDLYQYNDKAEVEVILYQYPKADAYLPLKANAIDMVVLMNKEKAEVIKIVDLRPWN</sequence>
<keyword evidence="3" id="KW-1185">Reference proteome</keyword>
<protein>
    <submittedName>
        <fullName evidence="2">Type IV pilin accessory protein</fullName>
    </submittedName>
</protein>
<name>A0ABX1UWR1_9GAMM</name>
<dbReference type="InterPro" id="IPR047814">
    <property type="entry name" value="TfpX/TfpZ-like"/>
</dbReference>
<accession>A0ABX1UWR1</accession>
<evidence type="ECO:0000313" key="3">
    <source>
        <dbReference type="Proteomes" id="UP000555322"/>
    </source>
</evidence>
<feature type="transmembrane region" description="Helical" evidence="1">
    <location>
        <begin position="75"/>
        <end position="94"/>
    </location>
</feature>
<evidence type="ECO:0000256" key="1">
    <source>
        <dbReference type="SAM" id="Phobius"/>
    </source>
</evidence>
<dbReference type="EMBL" id="JABERJ010000043">
    <property type="protein sequence ID" value="NNH27661.1"/>
    <property type="molecule type" value="Genomic_DNA"/>
</dbReference>
<proteinExistence type="predicted"/>
<dbReference type="Proteomes" id="UP000555322">
    <property type="component" value="Unassembled WGS sequence"/>
</dbReference>